<keyword evidence="1" id="KW-0732">Signal</keyword>
<dbReference type="RefSeq" id="WP_341986492.1">
    <property type="nucleotide sequence ID" value="NZ_JBBYHY010000001.1"/>
</dbReference>
<evidence type="ECO:0000256" key="1">
    <source>
        <dbReference type="SAM" id="SignalP"/>
    </source>
</evidence>
<reference evidence="3 4" key="1">
    <citation type="submission" date="2024-04" db="EMBL/GenBank/DDBJ databases">
        <title>Bacterial endophytes with biocontrol capabilities against important plant pathogens.</title>
        <authorList>
            <person name="Alayande K.A."/>
        </authorList>
    </citation>
    <scope>NUCLEOTIDE SEQUENCE [LARGE SCALE GENOMIC DNA]</scope>
    <source>
        <strain evidence="3 4">KV22</strain>
    </source>
</reference>
<dbReference type="PANTHER" id="PTHR21666">
    <property type="entry name" value="PEPTIDASE-RELATED"/>
    <property type="match status" value="1"/>
</dbReference>
<dbReference type="Pfam" id="PF01551">
    <property type="entry name" value="Peptidase_M23"/>
    <property type="match status" value="1"/>
</dbReference>
<dbReference type="PANTHER" id="PTHR21666:SF294">
    <property type="entry name" value="PEPTIDASE M23"/>
    <property type="match status" value="1"/>
</dbReference>
<name>A0ABU9JHA5_9GAMM</name>
<protein>
    <submittedName>
        <fullName evidence="3">M23 family metallopeptidase</fullName>
        <ecNumber evidence="3">3.4.-.-</ecNumber>
    </submittedName>
</protein>
<dbReference type="GO" id="GO:0016787">
    <property type="term" value="F:hydrolase activity"/>
    <property type="evidence" value="ECO:0007669"/>
    <property type="project" value="UniProtKB-KW"/>
</dbReference>
<evidence type="ECO:0000313" key="4">
    <source>
        <dbReference type="Proteomes" id="UP001455088"/>
    </source>
</evidence>
<feature type="domain" description="M23ase beta-sheet core" evidence="2">
    <location>
        <begin position="166"/>
        <end position="266"/>
    </location>
</feature>
<dbReference type="CDD" id="cd12797">
    <property type="entry name" value="M23_peptidase"/>
    <property type="match status" value="1"/>
</dbReference>
<proteinExistence type="predicted"/>
<dbReference type="EC" id="3.4.-.-" evidence="3"/>
<accession>A0ABU9JHA5</accession>
<dbReference type="Proteomes" id="UP001455088">
    <property type="component" value="Unassembled WGS sequence"/>
</dbReference>
<gene>
    <name evidence="3" type="ORF">AAE039_01420</name>
</gene>
<organism evidence="3 4">
    <name type="scientific">Stenotrophomonas bentonitica</name>
    <dbReference type="NCBI Taxonomy" id="1450134"/>
    <lineage>
        <taxon>Bacteria</taxon>
        <taxon>Pseudomonadati</taxon>
        <taxon>Pseudomonadota</taxon>
        <taxon>Gammaproteobacteria</taxon>
        <taxon>Lysobacterales</taxon>
        <taxon>Lysobacteraceae</taxon>
        <taxon>Stenotrophomonas</taxon>
    </lineage>
</organism>
<keyword evidence="4" id="KW-1185">Reference proteome</keyword>
<dbReference type="Gene3D" id="2.70.70.10">
    <property type="entry name" value="Glucose Permease (Domain IIA)"/>
    <property type="match status" value="1"/>
</dbReference>
<evidence type="ECO:0000259" key="2">
    <source>
        <dbReference type="Pfam" id="PF01551"/>
    </source>
</evidence>
<dbReference type="EMBL" id="JBBYHY010000001">
    <property type="protein sequence ID" value="MEL3952223.1"/>
    <property type="molecule type" value="Genomic_DNA"/>
</dbReference>
<sequence>MRCLRLPVLTVLILPALNAWAGPGANWRDGWRIDRPTAATSVQPAGEAGAPALAVLTLEGEGDRWQARVDNGLAGPVQVALASSPGAPALPGLPLQTVVAGSASVVVVHVQPPAGTTTIRLALTAVPGDPTARPQDVAYQLPFDAARIKVSQAPQGRFSHGDAENRDAIDFALPEGTAVLAARAGTVMQVQAGFQGNGQDRDHDLGRANLVRVLHEDGSMAVYAHLQHNGALVRQGQQVQAGQRIGLSGNTGFSAAPHLHFAVQVNAGMRLRSIPARIVSPQGELHFARTADETGASALP</sequence>
<feature type="signal peptide" evidence="1">
    <location>
        <begin position="1"/>
        <end position="21"/>
    </location>
</feature>
<dbReference type="InterPro" id="IPR050570">
    <property type="entry name" value="Cell_wall_metabolism_enzyme"/>
</dbReference>
<evidence type="ECO:0000313" key="3">
    <source>
        <dbReference type="EMBL" id="MEL3952223.1"/>
    </source>
</evidence>
<dbReference type="SUPFAM" id="SSF51261">
    <property type="entry name" value="Duplicated hybrid motif"/>
    <property type="match status" value="1"/>
</dbReference>
<keyword evidence="3" id="KW-0378">Hydrolase</keyword>
<dbReference type="InterPro" id="IPR016047">
    <property type="entry name" value="M23ase_b-sheet_dom"/>
</dbReference>
<dbReference type="InterPro" id="IPR011055">
    <property type="entry name" value="Dup_hybrid_motif"/>
</dbReference>
<feature type="chain" id="PRO_5045688188" evidence="1">
    <location>
        <begin position="22"/>
        <end position="300"/>
    </location>
</feature>
<comment type="caution">
    <text evidence="3">The sequence shown here is derived from an EMBL/GenBank/DDBJ whole genome shotgun (WGS) entry which is preliminary data.</text>
</comment>